<dbReference type="InterPro" id="IPR009057">
    <property type="entry name" value="Homeodomain-like_sf"/>
</dbReference>
<dbReference type="AlphaFoldDB" id="A0A3Q2XNH8"/>
<dbReference type="OMA" id="KVMSVYN"/>
<proteinExistence type="predicted"/>
<evidence type="ECO:0000313" key="3">
    <source>
        <dbReference type="Proteomes" id="UP000264820"/>
    </source>
</evidence>
<dbReference type="Proteomes" id="UP000264820">
    <property type="component" value="Unplaced"/>
</dbReference>
<sequence length="100" mass="10969">MSELTDFQRGQIVGSQLGGMSVRDTAKMCDVSSRTVIKVMSVYNNYGHTPLVRKNPKVKSQTKKSTVEKASGEGEGTTGVSLLKRDEDKKITESSTEQKE</sequence>
<feature type="region of interest" description="Disordered" evidence="1">
    <location>
        <begin position="48"/>
        <end position="100"/>
    </location>
</feature>
<dbReference type="Ensembl" id="ENSHCOT00000011898.1">
    <property type="protein sequence ID" value="ENSHCOP00000001566.1"/>
    <property type="gene ID" value="ENSHCOG00000002530.1"/>
</dbReference>
<name>A0A3Q2XNH8_HIPCM</name>
<organism evidence="2 3">
    <name type="scientific">Hippocampus comes</name>
    <name type="common">Tiger tail seahorse</name>
    <dbReference type="NCBI Taxonomy" id="109280"/>
    <lineage>
        <taxon>Eukaryota</taxon>
        <taxon>Metazoa</taxon>
        <taxon>Chordata</taxon>
        <taxon>Craniata</taxon>
        <taxon>Vertebrata</taxon>
        <taxon>Euteleostomi</taxon>
        <taxon>Actinopterygii</taxon>
        <taxon>Neopterygii</taxon>
        <taxon>Teleostei</taxon>
        <taxon>Neoteleostei</taxon>
        <taxon>Acanthomorphata</taxon>
        <taxon>Syngnathiaria</taxon>
        <taxon>Syngnathiformes</taxon>
        <taxon>Syngnathoidei</taxon>
        <taxon>Syngnathidae</taxon>
        <taxon>Hippocampus</taxon>
    </lineage>
</organism>
<dbReference type="GeneTree" id="ENSGT00940000177462"/>
<accession>A0A3Q2XNH8</accession>
<protein>
    <recommendedName>
        <fullName evidence="4">Paired domain-containing protein</fullName>
    </recommendedName>
</protein>
<evidence type="ECO:0000256" key="1">
    <source>
        <dbReference type="SAM" id="MobiDB-lite"/>
    </source>
</evidence>
<evidence type="ECO:0008006" key="4">
    <source>
        <dbReference type="Google" id="ProtNLM"/>
    </source>
</evidence>
<evidence type="ECO:0000313" key="2">
    <source>
        <dbReference type="Ensembl" id="ENSHCOP00000001566.1"/>
    </source>
</evidence>
<reference evidence="2" key="1">
    <citation type="submission" date="2025-08" db="UniProtKB">
        <authorList>
            <consortium name="Ensembl"/>
        </authorList>
    </citation>
    <scope>IDENTIFICATION</scope>
</reference>
<dbReference type="SUPFAM" id="SSF46689">
    <property type="entry name" value="Homeodomain-like"/>
    <property type="match status" value="1"/>
</dbReference>
<feature type="compositionally biased region" description="Basic and acidic residues" evidence="1">
    <location>
        <begin position="83"/>
        <end position="100"/>
    </location>
</feature>
<reference evidence="2" key="2">
    <citation type="submission" date="2025-09" db="UniProtKB">
        <authorList>
            <consortium name="Ensembl"/>
        </authorList>
    </citation>
    <scope>IDENTIFICATION</scope>
</reference>
<keyword evidence="3" id="KW-1185">Reference proteome</keyword>